<sequence>MMACLINSELEGMHKEYGAVKCNGRAVQGLYKHCYPRRRTPSHKLSKHLQQQLSEKGFFWRDVNERTQQNHDIEETV</sequence>
<proteinExistence type="predicted"/>
<evidence type="ECO:0000313" key="2">
    <source>
        <dbReference type="Proteomes" id="UP000887013"/>
    </source>
</evidence>
<keyword evidence="2" id="KW-1185">Reference proteome</keyword>
<evidence type="ECO:0000313" key="1">
    <source>
        <dbReference type="EMBL" id="GFT86140.1"/>
    </source>
</evidence>
<comment type="caution">
    <text evidence="1">The sequence shown here is derived from an EMBL/GenBank/DDBJ whole genome shotgun (WGS) entry which is preliminary data.</text>
</comment>
<protein>
    <submittedName>
        <fullName evidence="1">Uncharacterized protein</fullName>
    </submittedName>
</protein>
<accession>A0A8X6PXH9</accession>
<dbReference type="EMBL" id="BMAW01073070">
    <property type="protein sequence ID" value="GFT86140.1"/>
    <property type="molecule type" value="Genomic_DNA"/>
</dbReference>
<dbReference type="AlphaFoldDB" id="A0A8X6PXH9"/>
<dbReference type="Proteomes" id="UP000887013">
    <property type="component" value="Unassembled WGS sequence"/>
</dbReference>
<organism evidence="1 2">
    <name type="scientific">Nephila pilipes</name>
    <name type="common">Giant wood spider</name>
    <name type="synonym">Nephila maculata</name>
    <dbReference type="NCBI Taxonomy" id="299642"/>
    <lineage>
        <taxon>Eukaryota</taxon>
        <taxon>Metazoa</taxon>
        <taxon>Ecdysozoa</taxon>
        <taxon>Arthropoda</taxon>
        <taxon>Chelicerata</taxon>
        <taxon>Arachnida</taxon>
        <taxon>Araneae</taxon>
        <taxon>Araneomorphae</taxon>
        <taxon>Entelegynae</taxon>
        <taxon>Araneoidea</taxon>
        <taxon>Nephilidae</taxon>
        <taxon>Nephila</taxon>
    </lineage>
</organism>
<reference evidence="1" key="1">
    <citation type="submission" date="2020-08" db="EMBL/GenBank/DDBJ databases">
        <title>Multicomponent nature underlies the extraordinary mechanical properties of spider dragline silk.</title>
        <authorList>
            <person name="Kono N."/>
            <person name="Nakamura H."/>
            <person name="Mori M."/>
            <person name="Yoshida Y."/>
            <person name="Ohtoshi R."/>
            <person name="Malay A.D."/>
            <person name="Moran D.A.P."/>
            <person name="Tomita M."/>
            <person name="Numata K."/>
            <person name="Arakawa K."/>
        </authorList>
    </citation>
    <scope>NUCLEOTIDE SEQUENCE</scope>
</reference>
<name>A0A8X6PXH9_NEPPI</name>
<gene>
    <name evidence="1" type="ORF">NPIL_107481</name>
</gene>